<evidence type="ECO:0000256" key="1">
    <source>
        <dbReference type="ARBA" id="ARBA00004613"/>
    </source>
</evidence>
<evidence type="ECO:0000256" key="4">
    <source>
        <dbReference type="SAM" id="MobiDB-lite"/>
    </source>
</evidence>
<feature type="compositionally biased region" description="Pro residues" evidence="4">
    <location>
        <begin position="121"/>
        <end position="135"/>
    </location>
</feature>
<comment type="caution">
    <text evidence="5">The sequence shown here is derived from an EMBL/GenBank/DDBJ whole genome shotgun (WGS) entry which is preliminary data.</text>
</comment>
<organism evidence="5 6">
    <name type="scientific">Patagioenas fasciata monilis</name>
    <dbReference type="NCBI Taxonomy" id="372326"/>
    <lineage>
        <taxon>Eukaryota</taxon>
        <taxon>Metazoa</taxon>
        <taxon>Chordata</taxon>
        <taxon>Craniata</taxon>
        <taxon>Vertebrata</taxon>
        <taxon>Euteleostomi</taxon>
        <taxon>Archelosauria</taxon>
        <taxon>Archosauria</taxon>
        <taxon>Dinosauria</taxon>
        <taxon>Saurischia</taxon>
        <taxon>Theropoda</taxon>
        <taxon>Coelurosauria</taxon>
        <taxon>Aves</taxon>
        <taxon>Neognathae</taxon>
        <taxon>Neoaves</taxon>
        <taxon>Columbimorphae</taxon>
        <taxon>Columbiformes</taxon>
        <taxon>Columbidae</taxon>
        <taxon>Patagioenas</taxon>
    </lineage>
</organism>
<dbReference type="Proteomes" id="UP000190648">
    <property type="component" value="Unassembled WGS sequence"/>
</dbReference>
<dbReference type="Gene3D" id="1.10.246.10">
    <property type="match status" value="1"/>
</dbReference>
<keyword evidence="6" id="KW-1185">Reference proteome</keyword>
<dbReference type="PANTHER" id="PTHR16776">
    <property type="entry name" value="EXTRACELLULAR MATRIX PROTEIN 1"/>
    <property type="match status" value="1"/>
</dbReference>
<evidence type="ECO:0000313" key="5">
    <source>
        <dbReference type="EMBL" id="OPJ85639.1"/>
    </source>
</evidence>
<evidence type="ECO:0000313" key="6">
    <source>
        <dbReference type="Proteomes" id="UP000190648"/>
    </source>
</evidence>
<dbReference type="GO" id="GO:0007165">
    <property type="term" value="P:signal transduction"/>
    <property type="evidence" value="ECO:0007669"/>
    <property type="project" value="InterPro"/>
</dbReference>
<evidence type="ECO:0000256" key="3">
    <source>
        <dbReference type="ARBA" id="ARBA00022737"/>
    </source>
</evidence>
<evidence type="ECO:0000256" key="2">
    <source>
        <dbReference type="ARBA" id="ARBA00022525"/>
    </source>
</evidence>
<dbReference type="SUPFAM" id="SSF48552">
    <property type="entry name" value="Serum albumin-like"/>
    <property type="match status" value="1"/>
</dbReference>
<dbReference type="GO" id="GO:0030500">
    <property type="term" value="P:regulation of bone mineralization"/>
    <property type="evidence" value="ECO:0007669"/>
    <property type="project" value="TreeGrafter"/>
</dbReference>
<protein>
    <submittedName>
        <fullName evidence="5">Extracellular matrix protein 1</fullName>
    </submittedName>
</protein>
<dbReference type="EMBL" id="LSYS01002801">
    <property type="protein sequence ID" value="OPJ85639.1"/>
    <property type="molecule type" value="Genomic_DNA"/>
</dbReference>
<dbReference type="Pfam" id="PF05782">
    <property type="entry name" value="ECM1"/>
    <property type="match status" value="1"/>
</dbReference>
<feature type="region of interest" description="Disordered" evidence="4">
    <location>
        <begin position="93"/>
        <end position="135"/>
    </location>
</feature>
<dbReference type="AlphaFoldDB" id="A0A1V4KMJ2"/>
<sequence length="135" mass="14855">MSLRLEREFGRCCRNQSLDCAHRAWQKGLERFCREEAAVKTGQHRCCQRLGGARSRCFAAAAPHPNYDRELYNVSLARPGPALLRSLCAPTRLLTKRRPGGRGRPPAAVGGTMQGRDPGVREPPNPEQGGTLPPP</sequence>
<keyword evidence="2" id="KW-0964">Secreted</keyword>
<comment type="subcellular location">
    <subcellularLocation>
        <location evidence="1">Secreted</location>
    </subcellularLocation>
</comment>
<reference evidence="5 6" key="1">
    <citation type="submission" date="2016-02" db="EMBL/GenBank/DDBJ databases">
        <title>Band-tailed pigeon sequencing and assembly.</title>
        <authorList>
            <person name="Soares A.E."/>
            <person name="Novak B.J."/>
            <person name="Rice E.S."/>
            <person name="O'Connell B."/>
            <person name="Chang D."/>
            <person name="Weber S."/>
            <person name="Shapiro B."/>
        </authorList>
    </citation>
    <scope>NUCLEOTIDE SEQUENCE [LARGE SCALE GENOMIC DNA]</scope>
    <source>
        <strain evidence="5">BTP2013</strain>
        <tissue evidence="5">Blood</tissue>
    </source>
</reference>
<dbReference type="STRING" id="372326.A0A1V4KMJ2"/>
<dbReference type="InterPro" id="IPR020858">
    <property type="entry name" value="Serum_albumin-like"/>
</dbReference>
<dbReference type="GO" id="GO:0005615">
    <property type="term" value="C:extracellular space"/>
    <property type="evidence" value="ECO:0007669"/>
    <property type="project" value="InterPro"/>
</dbReference>
<keyword evidence="3" id="KW-0677">Repeat</keyword>
<proteinExistence type="predicted"/>
<dbReference type="OrthoDB" id="9889855at2759"/>
<accession>A0A1V4KMJ2</accession>
<gene>
    <name evidence="5" type="primary">ECM1</name>
    <name evidence="5" type="ORF">AV530_009200</name>
</gene>
<dbReference type="InterPro" id="IPR008605">
    <property type="entry name" value="ECM1"/>
</dbReference>
<name>A0A1V4KMJ2_PATFA</name>
<dbReference type="PANTHER" id="PTHR16776:SF3">
    <property type="entry name" value="EXTRACELLULAR MATRIX PROTEIN 1"/>
    <property type="match status" value="1"/>
</dbReference>